<dbReference type="OrthoDB" id="1577640at2759"/>
<dbReference type="AlphaFoldDB" id="A0A6G1HRW5"/>
<dbReference type="GO" id="GO:0003824">
    <property type="term" value="F:catalytic activity"/>
    <property type="evidence" value="ECO:0007669"/>
    <property type="project" value="InterPro"/>
</dbReference>
<dbReference type="PANTHER" id="PTHR46082">
    <property type="entry name" value="ATP/GTP-BINDING PROTEIN-RELATED"/>
    <property type="match status" value="1"/>
</dbReference>
<reference evidence="1" key="1">
    <citation type="journal article" date="2020" name="Stud. Mycol.">
        <title>101 Dothideomycetes genomes: a test case for predicting lifestyles and emergence of pathogens.</title>
        <authorList>
            <person name="Haridas S."/>
            <person name="Albert R."/>
            <person name="Binder M."/>
            <person name="Bloem J."/>
            <person name="Labutti K."/>
            <person name="Salamov A."/>
            <person name="Andreopoulos B."/>
            <person name="Baker S."/>
            <person name="Barry K."/>
            <person name="Bills G."/>
            <person name="Bluhm B."/>
            <person name="Cannon C."/>
            <person name="Castanera R."/>
            <person name="Culley D."/>
            <person name="Daum C."/>
            <person name="Ezra D."/>
            <person name="Gonzalez J."/>
            <person name="Henrissat B."/>
            <person name="Kuo A."/>
            <person name="Liang C."/>
            <person name="Lipzen A."/>
            <person name="Lutzoni F."/>
            <person name="Magnuson J."/>
            <person name="Mondo S."/>
            <person name="Nolan M."/>
            <person name="Ohm R."/>
            <person name="Pangilinan J."/>
            <person name="Park H.-J."/>
            <person name="Ramirez L."/>
            <person name="Alfaro M."/>
            <person name="Sun H."/>
            <person name="Tritt A."/>
            <person name="Yoshinaga Y."/>
            <person name="Zwiers L.-H."/>
            <person name="Turgeon B."/>
            <person name="Goodwin S."/>
            <person name="Spatafora J."/>
            <person name="Crous P."/>
            <person name="Grigoriev I."/>
        </authorList>
    </citation>
    <scope>NUCLEOTIDE SEQUENCE</scope>
    <source>
        <strain evidence="1">CBS 262.69</strain>
    </source>
</reference>
<keyword evidence="2" id="KW-1185">Reference proteome</keyword>
<protein>
    <submittedName>
        <fullName evidence="1">Purine and uridine phosphorylase</fullName>
    </submittedName>
</protein>
<evidence type="ECO:0000313" key="2">
    <source>
        <dbReference type="Proteomes" id="UP000799640"/>
    </source>
</evidence>
<organism evidence="1 2">
    <name type="scientific">Trichodelitschia bisporula</name>
    <dbReference type="NCBI Taxonomy" id="703511"/>
    <lineage>
        <taxon>Eukaryota</taxon>
        <taxon>Fungi</taxon>
        <taxon>Dikarya</taxon>
        <taxon>Ascomycota</taxon>
        <taxon>Pezizomycotina</taxon>
        <taxon>Dothideomycetes</taxon>
        <taxon>Dothideomycetes incertae sedis</taxon>
        <taxon>Phaeotrichales</taxon>
        <taxon>Phaeotrichaceae</taxon>
        <taxon>Trichodelitschia</taxon>
    </lineage>
</organism>
<proteinExistence type="predicted"/>
<dbReference type="InterPro" id="IPR053137">
    <property type="entry name" value="NLR-like"/>
</dbReference>
<dbReference type="Proteomes" id="UP000799640">
    <property type="component" value="Unassembled WGS sequence"/>
</dbReference>
<dbReference type="EMBL" id="ML996699">
    <property type="protein sequence ID" value="KAF2398579.1"/>
    <property type="molecule type" value="Genomic_DNA"/>
</dbReference>
<dbReference type="Gene3D" id="3.40.50.1580">
    <property type="entry name" value="Nucleoside phosphorylase domain"/>
    <property type="match status" value="1"/>
</dbReference>
<gene>
    <name evidence="1" type="ORF">EJ06DRAFT_84297</name>
</gene>
<dbReference type="SUPFAM" id="SSF53167">
    <property type="entry name" value="Purine and uridine phosphorylases"/>
    <property type="match status" value="1"/>
</dbReference>
<dbReference type="GO" id="GO:0009116">
    <property type="term" value="P:nucleoside metabolic process"/>
    <property type="evidence" value="ECO:0007669"/>
    <property type="project" value="InterPro"/>
</dbReference>
<accession>A0A6G1HRW5</accession>
<dbReference type="PANTHER" id="PTHR46082:SF11">
    <property type="entry name" value="AAA+ ATPASE DOMAIN-CONTAINING PROTEIN-RELATED"/>
    <property type="match status" value="1"/>
</dbReference>
<evidence type="ECO:0000313" key="1">
    <source>
        <dbReference type="EMBL" id="KAF2398579.1"/>
    </source>
</evidence>
<sequence length="328" mass="35789">MSYPGSDPAPSFPYSRYNVGWIAPMLKERVAAIAMLDSTHGAPEGLRNTNDPLYYVCGSMNGQGGVHYVVIATPNRIGLQDAGVTAQAMLSSFPSIKFGLLVGIGGGVPQGPNQPLDVRLGDVVVSTENGHESGVIQYDHGKWTRDGFEPNYRFVAPPPVLSNAVTHLRSLYLPNGTNWISDYVEKMQQKYRGLMQNDTYGQIGYVYPGCEKDTMSRGSCGVYYEGTCRNTECKKPKVHFGSIASGSGVIKDEIQREWLRKKCICFDMEAAGLMNNFPCLVVRGISDYCDGNKNDAWQNYASAVAAAYTKTLLSVIYPSEVEGGDDGE</sequence>
<name>A0A6G1HRW5_9PEZI</name>
<dbReference type="InterPro" id="IPR035994">
    <property type="entry name" value="Nucleoside_phosphorylase_sf"/>
</dbReference>